<evidence type="ECO:0000256" key="1">
    <source>
        <dbReference type="ARBA" id="ARBA00006817"/>
    </source>
</evidence>
<proteinExistence type="inferred from homology"/>
<comment type="similarity">
    <text evidence="1">Belongs to the AHA1 family.</text>
</comment>
<dbReference type="SUPFAM" id="SSF55961">
    <property type="entry name" value="Bet v1-like"/>
    <property type="match status" value="1"/>
</dbReference>
<name>A0ABQ4PUD8_9PROT</name>
<feature type="domain" description="Activator of Hsp90 ATPase homologue 1/2-like C-terminal" evidence="2">
    <location>
        <begin position="14"/>
        <end position="150"/>
    </location>
</feature>
<dbReference type="Pfam" id="PF08327">
    <property type="entry name" value="AHSA1"/>
    <property type="match status" value="1"/>
</dbReference>
<dbReference type="Proteomes" id="UP001161064">
    <property type="component" value="Unassembled WGS sequence"/>
</dbReference>
<evidence type="ECO:0000313" key="4">
    <source>
        <dbReference type="Proteomes" id="UP001161064"/>
    </source>
</evidence>
<dbReference type="EMBL" id="BPFZ01000004">
    <property type="protein sequence ID" value="GIU66647.1"/>
    <property type="molecule type" value="Genomic_DNA"/>
</dbReference>
<dbReference type="InterPro" id="IPR023393">
    <property type="entry name" value="START-like_dom_sf"/>
</dbReference>
<evidence type="ECO:0000313" key="3">
    <source>
        <dbReference type="EMBL" id="GIU66647.1"/>
    </source>
</evidence>
<reference evidence="3" key="2">
    <citation type="journal article" date="2023" name="ISME Commun">
        <title>Characterization of a bloom-associated alphaproteobacterial lineage, 'Candidatus Phycosocius': insights into freshwater algal-bacterial interactions.</title>
        <authorList>
            <person name="Tanabe Y."/>
            <person name="Yamaguchi H."/>
            <person name="Yoshida M."/>
            <person name="Kai A."/>
            <person name="Okazaki Y."/>
        </authorList>
    </citation>
    <scope>NUCLEOTIDE SEQUENCE</scope>
    <source>
        <strain evidence="3">BOTRYCO-1</strain>
    </source>
</reference>
<reference evidence="3" key="1">
    <citation type="submission" date="2021-05" db="EMBL/GenBank/DDBJ databases">
        <authorList>
            <person name="Tanabe Y."/>
        </authorList>
    </citation>
    <scope>NUCLEOTIDE SEQUENCE</scope>
    <source>
        <strain evidence="3">BOTRYCO-1</strain>
    </source>
</reference>
<dbReference type="RefSeq" id="WP_284359257.1">
    <property type="nucleotide sequence ID" value="NZ_BPFZ01000004.1"/>
</dbReference>
<protein>
    <submittedName>
        <fullName evidence="3">Activator of HSP90 ATPase</fullName>
    </submittedName>
</protein>
<keyword evidence="4" id="KW-1185">Reference proteome</keyword>
<dbReference type="InterPro" id="IPR013538">
    <property type="entry name" value="ASHA1/2-like_C"/>
</dbReference>
<sequence>MSDTTTLTIYRQLKASRDKVWRCWSEGDLLKQWYCPKPWWVSLATIDVRPGGKSTIVMNGPNGEENQIHGQYLEVRDGVSQVFSDAYVGDWIPSSKPPFMTGYVLLSDAPDGGTLMEWGARHWSVEAAQQHRAMGFEAGWNAAADQLDGLAASLGS</sequence>
<evidence type="ECO:0000259" key="2">
    <source>
        <dbReference type="Pfam" id="PF08327"/>
    </source>
</evidence>
<dbReference type="Gene3D" id="3.30.530.20">
    <property type="match status" value="1"/>
</dbReference>
<accession>A0ABQ4PUD8</accession>
<gene>
    <name evidence="3" type="ORF">PsB1_0801</name>
</gene>
<comment type="caution">
    <text evidence="3">The sequence shown here is derived from an EMBL/GenBank/DDBJ whole genome shotgun (WGS) entry which is preliminary data.</text>
</comment>
<organism evidence="3 4">
    <name type="scientific">Candidatus Phycosocius spiralis</name>
    <dbReference type="NCBI Taxonomy" id="2815099"/>
    <lineage>
        <taxon>Bacteria</taxon>
        <taxon>Pseudomonadati</taxon>
        <taxon>Pseudomonadota</taxon>
        <taxon>Alphaproteobacteria</taxon>
        <taxon>Caulobacterales</taxon>
        <taxon>Caulobacterales incertae sedis</taxon>
        <taxon>Candidatus Phycosocius</taxon>
    </lineage>
</organism>